<evidence type="ECO:0000256" key="2">
    <source>
        <dbReference type="ARBA" id="ARBA00022679"/>
    </source>
</evidence>
<dbReference type="GO" id="GO:0032259">
    <property type="term" value="P:methylation"/>
    <property type="evidence" value="ECO:0007669"/>
    <property type="project" value="UniProtKB-KW"/>
</dbReference>
<organism evidence="5 6">
    <name type="scientific">Carnobacterium antarcticum</name>
    <dbReference type="NCBI Taxonomy" id="2126436"/>
    <lineage>
        <taxon>Bacteria</taxon>
        <taxon>Bacillati</taxon>
        <taxon>Bacillota</taxon>
        <taxon>Bacilli</taxon>
        <taxon>Lactobacillales</taxon>
        <taxon>Carnobacteriaceae</taxon>
        <taxon>Carnobacterium</taxon>
    </lineage>
</organism>
<sequence>MENKEVKTARNEMMDRPVVKREIVDFLRKEQKPLSGKLGEIEREANEKGVPIIPHETVVFLSLLLGQIKPEQILEIGAAIGFSSSLMAQYVGESGHVTTIDRFDVMIEKARKNYEALGLTDKVTLLEGQAADILPDLKGPYDFIFMDSAKSKYYDFFPECMRLLKVGGMLVVDDVLQGGTILLPKEDIPKRSRAIHRKLNLFLDVVMKHPALESSIVPLGDGLLMIVKKEEYDFSYLLEKE</sequence>
<evidence type="ECO:0000256" key="4">
    <source>
        <dbReference type="HAMAP-Rule" id="MF_02217"/>
    </source>
</evidence>
<dbReference type="PANTHER" id="PTHR10509">
    <property type="entry name" value="O-METHYLTRANSFERASE-RELATED"/>
    <property type="match status" value="1"/>
</dbReference>
<dbReference type="EC" id="2.1.1.-" evidence="4"/>
<comment type="caution">
    <text evidence="4">Lacks conserved residue(s) required for the propagation of feature annotation.</text>
</comment>
<keyword evidence="1 4" id="KW-0489">Methyltransferase</keyword>
<dbReference type="GO" id="GO:0008168">
    <property type="term" value="F:methyltransferase activity"/>
    <property type="evidence" value="ECO:0007669"/>
    <property type="project" value="UniProtKB-KW"/>
</dbReference>
<dbReference type="PANTHER" id="PTHR10509:SF14">
    <property type="entry name" value="CAFFEOYL-COA O-METHYLTRANSFERASE 3-RELATED"/>
    <property type="match status" value="1"/>
</dbReference>
<feature type="binding site" evidence="4">
    <location>
        <position position="83"/>
    </location>
    <ligand>
        <name>S-adenosyl-L-methionine</name>
        <dbReference type="ChEBI" id="CHEBI:59789"/>
    </ligand>
</feature>
<keyword evidence="2 4" id="KW-0808">Transferase</keyword>
<feature type="binding site" evidence="4">
    <location>
        <position position="147"/>
    </location>
    <ligand>
        <name>S-adenosyl-L-methionine</name>
        <dbReference type="ChEBI" id="CHEBI:59789"/>
    </ligand>
</feature>
<feature type="binding site" evidence="4">
    <location>
        <position position="53"/>
    </location>
    <ligand>
        <name>S-adenosyl-L-methionine</name>
        <dbReference type="ChEBI" id="CHEBI:59789"/>
    </ligand>
</feature>
<evidence type="ECO:0000313" key="5">
    <source>
        <dbReference type="EMBL" id="MFD1800013.1"/>
    </source>
</evidence>
<feature type="binding site" evidence="4">
    <location>
        <position position="101"/>
    </location>
    <ligand>
        <name>S-adenosyl-L-methionine</name>
        <dbReference type="ChEBI" id="CHEBI:59789"/>
    </ligand>
</feature>
<dbReference type="Gene3D" id="3.40.50.150">
    <property type="entry name" value="Vaccinia Virus protein VP39"/>
    <property type="match status" value="1"/>
</dbReference>
<evidence type="ECO:0000313" key="6">
    <source>
        <dbReference type="Proteomes" id="UP001597285"/>
    </source>
</evidence>
<name>A0ABW4NNJ8_9LACT</name>
<dbReference type="InterPro" id="IPR043675">
    <property type="entry name" value="TrmR_methyltr"/>
</dbReference>
<gene>
    <name evidence="4" type="primary">trmR</name>
    <name evidence="5" type="ORF">ACFSBK_09150</name>
</gene>
<protein>
    <recommendedName>
        <fullName evidence="4">tRNA 5-hydroxyuridine methyltransferase</fullName>
        <ecNumber evidence="4">2.1.1.-</ecNumber>
    </recommendedName>
    <alternativeName>
        <fullName evidence="4">ho5U methyltransferase</fullName>
    </alternativeName>
</protein>
<keyword evidence="3 4" id="KW-0949">S-adenosyl-L-methionine</keyword>
<evidence type="ECO:0000256" key="3">
    <source>
        <dbReference type="ARBA" id="ARBA00022691"/>
    </source>
</evidence>
<dbReference type="HAMAP" id="MF_02217">
    <property type="entry name" value="TrmR_methyltr"/>
    <property type="match status" value="1"/>
</dbReference>
<dbReference type="CDD" id="cd02440">
    <property type="entry name" value="AdoMet_MTases"/>
    <property type="match status" value="1"/>
</dbReference>
<proteinExistence type="inferred from homology"/>
<keyword evidence="6" id="KW-1185">Reference proteome</keyword>
<dbReference type="Proteomes" id="UP001597285">
    <property type="component" value="Unassembled WGS sequence"/>
</dbReference>
<dbReference type="SUPFAM" id="SSF53335">
    <property type="entry name" value="S-adenosyl-L-methionine-dependent methyltransferases"/>
    <property type="match status" value="1"/>
</dbReference>
<dbReference type="EMBL" id="JBHUFF010000017">
    <property type="protein sequence ID" value="MFD1800013.1"/>
    <property type="molecule type" value="Genomic_DNA"/>
</dbReference>
<comment type="subunit">
    <text evidence="4">Homodimer.</text>
</comment>
<keyword evidence="4" id="KW-0819">tRNA processing</keyword>
<dbReference type="InterPro" id="IPR050362">
    <property type="entry name" value="Cation-dep_OMT"/>
</dbReference>
<reference evidence="6" key="1">
    <citation type="journal article" date="2019" name="Int. J. Syst. Evol. Microbiol.">
        <title>The Global Catalogue of Microorganisms (GCM) 10K type strain sequencing project: providing services to taxonomists for standard genome sequencing and annotation.</title>
        <authorList>
            <consortium name="The Broad Institute Genomics Platform"/>
            <consortium name="The Broad Institute Genome Sequencing Center for Infectious Disease"/>
            <person name="Wu L."/>
            <person name="Ma J."/>
        </authorList>
    </citation>
    <scope>NUCLEOTIDE SEQUENCE [LARGE SCALE GENOMIC DNA]</scope>
    <source>
        <strain evidence="6">KCTC 42143</strain>
    </source>
</reference>
<dbReference type="Pfam" id="PF01596">
    <property type="entry name" value="Methyltransf_3"/>
    <property type="match status" value="1"/>
</dbReference>
<accession>A0ABW4NNJ8</accession>
<comment type="catalytic activity">
    <reaction evidence="4">
        <text>5-hydroxyuridine(34) in tRNA + S-adenosyl-L-methionine = 5-methoxyuridine(34) in tRNA + S-adenosyl-L-homocysteine + H(+)</text>
        <dbReference type="Rhea" id="RHEA:60524"/>
        <dbReference type="Rhea" id="RHEA-COMP:13381"/>
        <dbReference type="Rhea" id="RHEA-COMP:15591"/>
        <dbReference type="ChEBI" id="CHEBI:15378"/>
        <dbReference type="ChEBI" id="CHEBI:57856"/>
        <dbReference type="ChEBI" id="CHEBI:59789"/>
        <dbReference type="ChEBI" id="CHEBI:136877"/>
        <dbReference type="ChEBI" id="CHEBI:143860"/>
    </reaction>
</comment>
<dbReference type="RefSeq" id="WP_058920308.1">
    <property type="nucleotide sequence ID" value="NZ_JBHSQC010000023.1"/>
</dbReference>
<comment type="function">
    <text evidence="4">Catalyzes the methylation of 5-hydroxyuridine (ho5U) to form 5-methoxyuridine (mo5U) at position 34 in tRNAs.</text>
</comment>
<evidence type="ECO:0000256" key="1">
    <source>
        <dbReference type="ARBA" id="ARBA00022603"/>
    </source>
</evidence>
<comment type="caution">
    <text evidence="5">The sequence shown here is derived from an EMBL/GenBank/DDBJ whole genome shotgun (WGS) entry which is preliminary data.</text>
</comment>
<dbReference type="InterPro" id="IPR002935">
    <property type="entry name" value="SAM_O-MeTrfase"/>
</dbReference>
<dbReference type="PROSITE" id="PS51682">
    <property type="entry name" value="SAM_OMT_I"/>
    <property type="match status" value="1"/>
</dbReference>
<comment type="similarity">
    <text evidence="4">Belongs to the class I-like SAM-binding methyltransferase superfamily. Cation-dependent O-methyltransferase family.</text>
</comment>
<dbReference type="InterPro" id="IPR029063">
    <property type="entry name" value="SAM-dependent_MTases_sf"/>
</dbReference>